<feature type="domain" description="Guanylate cyclase" evidence="2">
    <location>
        <begin position="285"/>
        <end position="392"/>
    </location>
</feature>
<organism evidence="3 4">
    <name type="scientific">Agromyces bracchium</name>
    <dbReference type="NCBI Taxonomy" id="88376"/>
    <lineage>
        <taxon>Bacteria</taxon>
        <taxon>Bacillati</taxon>
        <taxon>Actinomycetota</taxon>
        <taxon>Actinomycetes</taxon>
        <taxon>Micrococcales</taxon>
        <taxon>Microbacteriaceae</taxon>
        <taxon>Agromyces</taxon>
    </lineage>
</organism>
<dbReference type="Gene3D" id="3.40.50.1820">
    <property type="entry name" value="alpha/beta hydrolase"/>
    <property type="match status" value="1"/>
</dbReference>
<keyword evidence="4" id="KW-1185">Reference proteome</keyword>
<sequence length="447" mass="48649">MIPSTSYVRSGDADIAYKVCGEGERDLLISFSFASNIDALFELSENVEFIERMMRFGRVILFDKRGTGLSERTTDLVSIEQRSDDVIAVLDAAGSKSAALLGYGDGAAVCLATAARHHDRVESVIAGEVLVVGHRDKEFPWGVRAKFTGPVMRALVSAGWGNGQVMKILAPSWTADRRLFEWWMRYERLATTPSGASRLLEEIVDIDIRPYLPHVRVPVLVVHDVDMKMLPTAAFRWLADQLSDGRLTLIQDSSTPIFIPGDAFVDEVEEFLIGTRTGGRREIATLVVTDVVGSTDSLAQSGDAAWRDRLVAHRESVRHSLARYSGREVDTAGDGFFLSFPLPSLALRFAEEAVTDASRLGIGLRVGVHIGEVLVRDADVIGIAAHIAARVEAAAIPGAVFVTDAVRMLVLGSRMRFEPAGEFSLKGVPGTWPLFRLVVGVDPGTSV</sequence>
<dbReference type="GO" id="GO:0035556">
    <property type="term" value="P:intracellular signal transduction"/>
    <property type="evidence" value="ECO:0007669"/>
    <property type="project" value="InterPro"/>
</dbReference>
<dbReference type="PANTHER" id="PTHR43081:SF1">
    <property type="entry name" value="ADENYLATE CYCLASE, TERMINAL-DIFFERENTIATION SPECIFIC"/>
    <property type="match status" value="1"/>
</dbReference>
<reference evidence="3 4" key="1">
    <citation type="submission" date="2019-11" db="EMBL/GenBank/DDBJ databases">
        <title>Agromyces kandeliae sp. nov., isolated from mangrove soil.</title>
        <authorList>
            <person name="Wang R."/>
        </authorList>
    </citation>
    <scope>NUCLEOTIDE SEQUENCE [LARGE SCALE GENOMIC DNA]</scope>
    <source>
        <strain evidence="3 4">JCM 11433</strain>
    </source>
</reference>
<dbReference type="PROSITE" id="PS50125">
    <property type="entry name" value="GUANYLATE_CYCLASE_2"/>
    <property type="match status" value="1"/>
</dbReference>
<dbReference type="Gene3D" id="3.30.70.1230">
    <property type="entry name" value="Nucleotide cyclase"/>
    <property type="match status" value="1"/>
</dbReference>
<comment type="caution">
    <text evidence="3">The sequence shown here is derived from an EMBL/GenBank/DDBJ whole genome shotgun (WGS) entry which is preliminary data.</text>
</comment>
<dbReference type="Pfam" id="PF00211">
    <property type="entry name" value="Guanylate_cyc"/>
    <property type="match status" value="1"/>
</dbReference>
<dbReference type="AlphaFoldDB" id="A0A6I3M8Y8"/>
<dbReference type="InterPro" id="IPR029787">
    <property type="entry name" value="Nucleotide_cyclase"/>
</dbReference>
<name>A0A6I3M8Y8_9MICO</name>
<dbReference type="RefSeq" id="WP_155051651.1">
    <property type="nucleotide sequence ID" value="NZ_BAAAIB010000007.1"/>
</dbReference>
<dbReference type="SUPFAM" id="SSF55073">
    <property type="entry name" value="Nucleotide cyclase"/>
    <property type="match status" value="1"/>
</dbReference>
<evidence type="ECO:0000313" key="4">
    <source>
        <dbReference type="Proteomes" id="UP000433071"/>
    </source>
</evidence>
<evidence type="ECO:0000313" key="3">
    <source>
        <dbReference type="EMBL" id="MTH68582.1"/>
    </source>
</evidence>
<dbReference type="PANTHER" id="PTHR43081">
    <property type="entry name" value="ADENYLATE CYCLASE, TERMINAL-DIFFERENTIATION SPECIFIC-RELATED"/>
    <property type="match status" value="1"/>
</dbReference>
<accession>A0A6I3M8Y8</accession>
<comment type="similarity">
    <text evidence="1">Belongs to the adenylyl cyclase class-3 family.</text>
</comment>
<dbReference type="CDD" id="cd07302">
    <property type="entry name" value="CHD"/>
    <property type="match status" value="1"/>
</dbReference>
<evidence type="ECO:0000256" key="1">
    <source>
        <dbReference type="ARBA" id="ARBA00005381"/>
    </source>
</evidence>
<dbReference type="GO" id="GO:0004016">
    <property type="term" value="F:adenylate cyclase activity"/>
    <property type="evidence" value="ECO:0007669"/>
    <property type="project" value="UniProtKB-ARBA"/>
</dbReference>
<dbReference type="OrthoDB" id="27092at2"/>
<dbReference type="SMART" id="SM00044">
    <property type="entry name" value="CYCc"/>
    <property type="match status" value="1"/>
</dbReference>
<dbReference type="EMBL" id="WMLB01000022">
    <property type="protein sequence ID" value="MTH68582.1"/>
    <property type="molecule type" value="Genomic_DNA"/>
</dbReference>
<dbReference type="GO" id="GO:0009190">
    <property type="term" value="P:cyclic nucleotide biosynthetic process"/>
    <property type="evidence" value="ECO:0007669"/>
    <property type="project" value="InterPro"/>
</dbReference>
<dbReference type="InterPro" id="IPR001054">
    <property type="entry name" value="A/G_cyclase"/>
</dbReference>
<dbReference type="Proteomes" id="UP000433071">
    <property type="component" value="Unassembled WGS sequence"/>
</dbReference>
<evidence type="ECO:0000259" key="2">
    <source>
        <dbReference type="PROSITE" id="PS50125"/>
    </source>
</evidence>
<dbReference type="SUPFAM" id="SSF53474">
    <property type="entry name" value="alpha/beta-Hydrolases"/>
    <property type="match status" value="1"/>
</dbReference>
<dbReference type="InterPro" id="IPR050697">
    <property type="entry name" value="Adenylyl/Guanylyl_Cyclase_3/4"/>
</dbReference>
<gene>
    <name evidence="3" type="ORF">GJ743_09400</name>
</gene>
<dbReference type="InterPro" id="IPR029058">
    <property type="entry name" value="AB_hydrolase_fold"/>
</dbReference>
<protein>
    <submittedName>
        <fullName evidence="3">Adenylate/guanylate cyclase domain-containing protein</fullName>
    </submittedName>
</protein>
<proteinExistence type="inferred from homology"/>